<organism evidence="2 3">
    <name type="scientific">Tenacibaculum platacis</name>
    <dbReference type="NCBI Taxonomy" id="3137852"/>
    <lineage>
        <taxon>Bacteria</taxon>
        <taxon>Pseudomonadati</taxon>
        <taxon>Bacteroidota</taxon>
        <taxon>Flavobacteriia</taxon>
        <taxon>Flavobacteriales</taxon>
        <taxon>Flavobacteriaceae</taxon>
        <taxon>Tenacibaculum</taxon>
    </lineage>
</organism>
<dbReference type="Pfam" id="PF01370">
    <property type="entry name" value="Epimerase"/>
    <property type="match status" value="1"/>
</dbReference>
<sequence>MTKKIIITGTSGYVGKALLEHFSSLENYFIYAFQRKIQKETTKNVSYVEYHLEKELNDSDFKDIDILIHCAYKPLLSNNEEDINFSGTKKLIEKCRTHNIKIIFLSTVSAQEHITSRYAVSKMSIEKLLDIQKDVILKLGLVIGNGGLFMKMFSFIKKIPFVPIFDNGVQKLQYISLIDVCKICSLIIDNFKAGDYVIVKNETLTMKLFYKKIANHLGKKRFFISISTSFLLRLLGFTQSIGLKLPISTENLKGLKNMSSLPQHLVPEITDADLRDFDESLLTFKK</sequence>
<gene>
    <name evidence="2" type="ORF">T190607A01A_40167</name>
</gene>
<proteinExistence type="predicted"/>
<accession>A0ABP1ESX7</accession>
<evidence type="ECO:0000259" key="1">
    <source>
        <dbReference type="Pfam" id="PF01370"/>
    </source>
</evidence>
<dbReference type="SUPFAM" id="SSF51735">
    <property type="entry name" value="NAD(P)-binding Rossmann-fold domains"/>
    <property type="match status" value="1"/>
</dbReference>
<name>A0ABP1ESX7_9FLAO</name>
<dbReference type="InterPro" id="IPR001509">
    <property type="entry name" value="Epimerase_deHydtase"/>
</dbReference>
<dbReference type="Proteomes" id="UP001497416">
    <property type="component" value="Unassembled WGS sequence"/>
</dbReference>
<dbReference type="Gene3D" id="3.40.50.720">
    <property type="entry name" value="NAD(P)-binding Rossmann-like Domain"/>
    <property type="match status" value="1"/>
</dbReference>
<dbReference type="InterPro" id="IPR050177">
    <property type="entry name" value="Lipid_A_modif_metabolic_enz"/>
</dbReference>
<evidence type="ECO:0000313" key="3">
    <source>
        <dbReference type="Proteomes" id="UP001497416"/>
    </source>
</evidence>
<dbReference type="PANTHER" id="PTHR43245">
    <property type="entry name" value="BIFUNCTIONAL POLYMYXIN RESISTANCE PROTEIN ARNA"/>
    <property type="match status" value="1"/>
</dbReference>
<dbReference type="EMBL" id="CAXIXY010000006">
    <property type="protein sequence ID" value="CAL2091209.1"/>
    <property type="molecule type" value="Genomic_DNA"/>
</dbReference>
<dbReference type="InterPro" id="IPR036291">
    <property type="entry name" value="NAD(P)-bd_dom_sf"/>
</dbReference>
<feature type="domain" description="NAD-dependent epimerase/dehydratase" evidence="1">
    <location>
        <begin position="5"/>
        <end position="195"/>
    </location>
</feature>
<comment type="caution">
    <text evidence="2">The sequence shown here is derived from an EMBL/GenBank/DDBJ whole genome shotgun (WGS) entry which is preliminary data.</text>
</comment>
<keyword evidence="3" id="KW-1185">Reference proteome</keyword>
<protein>
    <submittedName>
        <fullName evidence="2">NAD(P)-dependent oxidoreductase</fullName>
    </submittedName>
</protein>
<dbReference type="RefSeq" id="WP_348713095.1">
    <property type="nucleotide sequence ID" value="NZ_CAXIXY010000006.1"/>
</dbReference>
<evidence type="ECO:0000313" key="2">
    <source>
        <dbReference type="EMBL" id="CAL2091209.1"/>
    </source>
</evidence>
<reference evidence="2 3" key="1">
    <citation type="submission" date="2024-05" db="EMBL/GenBank/DDBJ databases">
        <authorList>
            <person name="Duchaud E."/>
        </authorList>
    </citation>
    <scope>NUCLEOTIDE SEQUENCE [LARGE SCALE GENOMIC DNA]</scope>
    <source>
        <strain evidence="2">Ena-SAMPLE-TAB-13-05-2024-13:56:06:370-140302</strain>
    </source>
</reference>